<dbReference type="VEuPathDB" id="VectorBase:PPAI004735"/>
<dbReference type="Proteomes" id="UP000092462">
    <property type="component" value="Unassembled WGS sequence"/>
</dbReference>
<organism evidence="1 2">
    <name type="scientific">Phlebotomus papatasi</name>
    <name type="common">Sandfly</name>
    <dbReference type="NCBI Taxonomy" id="29031"/>
    <lineage>
        <taxon>Eukaryota</taxon>
        <taxon>Metazoa</taxon>
        <taxon>Ecdysozoa</taxon>
        <taxon>Arthropoda</taxon>
        <taxon>Hexapoda</taxon>
        <taxon>Insecta</taxon>
        <taxon>Pterygota</taxon>
        <taxon>Neoptera</taxon>
        <taxon>Endopterygota</taxon>
        <taxon>Diptera</taxon>
        <taxon>Nematocera</taxon>
        <taxon>Psychodoidea</taxon>
        <taxon>Psychodidae</taxon>
        <taxon>Phlebotomus</taxon>
        <taxon>Phlebotomus</taxon>
    </lineage>
</organism>
<dbReference type="AlphaFoldDB" id="A0A1B0DAN0"/>
<reference evidence="1" key="1">
    <citation type="submission" date="2022-08" db="UniProtKB">
        <authorList>
            <consortium name="EnsemblMetazoa"/>
        </authorList>
    </citation>
    <scope>IDENTIFICATION</scope>
    <source>
        <strain evidence="1">Israel</strain>
    </source>
</reference>
<name>A0A1B0DAN0_PHLPP</name>
<keyword evidence="2" id="KW-1185">Reference proteome</keyword>
<evidence type="ECO:0000313" key="1">
    <source>
        <dbReference type="EnsemblMetazoa" id="PPAI004735-PA"/>
    </source>
</evidence>
<proteinExistence type="predicted"/>
<dbReference type="EnsemblMetazoa" id="PPAI004735-RA">
    <property type="protein sequence ID" value="PPAI004735-PA"/>
    <property type="gene ID" value="PPAI004735"/>
</dbReference>
<protein>
    <submittedName>
        <fullName evidence="1">Uncharacterized protein</fullName>
    </submittedName>
</protein>
<sequence>MRQLRACALMDLRGINVMCQKFIQLVVSVEVKMLTAAIENVYPMAVMTNFANVVP</sequence>
<dbReference type="EMBL" id="AJVK01004530">
    <property type="status" value="NOT_ANNOTATED_CDS"/>
    <property type="molecule type" value="Genomic_DNA"/>
</dbReference>
<dbReference type="EMBL" id="AJVK01004531">
    <property type="status" value="NOT_ANNOTATED_CDS"/>
    <property type="molecule type" value="Genomic_DNA"/>
</dbReference>
<evidence type="ECO:0000313" key="2">
    <source>
        <dbReference type="Proteomes" id="UP000092462"/>
    </source>
</evidence>
<accession>A0A1B0DAN0</accession>